<evidence type="ECO:0000313" key="2">
    <source>
        <dbReference type="EMBL" id="EEN83618.1"/>
    </source>
</evidence>
<protein>
    <submittedName>
        <fullName evidence="2">Uncharacterized protein</fullName>
    </submittedName>
</protein>
<gene>
    <name evidence="2" type="ORF">POREN0001_1176</name>
</gene>
<dbReference type="EMBL" id="ACNN01000005">
    <property type="protein sequence ID" value="EEN83618.1"/>
    <property type="molecule type" value="Genomic_DNA"/>
</dbReference>
<sequence length="236" mass="26412">MKKKIISIVGLLLLAVAPTKMLAQIEVAPIVDFGGVSGPGFSKMGRTFGIGASVRYTFFQDSPSVSLQVRLDAQYSNYYASSIERNLFQNPDLAGKSPFRFRWQDHVLNVPLTLGVRFNSFLDGNLSVRAGGYWTHGLNGSIHYIETPIENMVFEAFDAYRTVVIPVPGKSNRLTIAENRSRVGIIAAVDYRVWKQLELSASYMRDLNPTWVHGIVNDSQPPIKLNFFKIGAAYWF</sequence>
<dbReference type="STRING" id="553175.POREN0001_1176"/>
<dbReference type="GeneID" id="93365497"/>
<keyword evidence="1" id="KW-0732">Signal</keyword>
<organism evidence="2 3">
    <name type="scientific">Porphyromonas endodontalis (strain ATCC 35406 / DSM 24491 / JCM 8526 / CCUG 16442 / BCRC 14492 / NCTC 13058 / HG 370)</name>
    <name type="common">Bacteroides endodontalis</name>
    <dbReference type="NCBI Taxonomy" id="553175"/>
    <lineage>
        <taxon>Bacteria</taxon>
        <taxon>Pseudomonadati</taxon>
        <taxon>Bacteroidota</taxon>
        <taxon>Bacteroidia</taxon>
        <taxon>Bacteroidales</taxon>
        <taxon>Porphyromonadaceae</taxon>
        <taxon>Porphyromonas</taxon>
    </lineage>
</organism>
<comment type="caution">
    <text evidence="2">The sequence shown here is derived from an EMBL/GenBank/DDBJ whole genome shotgun (WGS) entry which is preliminary data.</text>
</comment>
<dbReference type="RefSeq" id="WP_004332085.1">
    <property type="nucleotide sequence ID" value="NZ_ACNN01000005.1"/>
</dbReference>
<feature type="chain" id="PRO_5002927884" evidence="1">
    <location>
        <begin position="24"/>
        <end position="236"/>
    </location>
</feature>
<evidence type="ECO:0000313" key="3">
    <source>
        <dbReference type="Proteomes" id="UP000004295"/>
    </source>
</evidence>
<reference evidence="2 3" key="1">
    <citation type="submission" date="2009-04" db="EMBL/GenBank/DDBJ databases">
        <authorList>
            <person name="Sebastian Y."/>
            <person name="Madupu R."/>
            <person name="Durkin A.S."/>
            <person name="Torralba M."/>
            <person name="Methe B."/>
            <person name="Sutton G.G."/>
            <person name="Strausberg R.L."/>
            <person name="Nelson K.E."/>
        </authorList>
    </citation>
    <scope>NUCLEOTIDE SEQUENCE [LARGE SCALE GENOMIC DNA]</scope>
    <source>
        <strain evidence="3">ATCC 35406 / BCRC 14492 / JCM 8526 / NCTC 13058 / HG 370</strain>
    </source>
</reference>
<dbReference type="Proteomes" id="UP000004295">
    <property type="component" value="Unassembled WGS sequence"/>
</dbReference>
<feature type="signal peptide" evidence="1">
    <location>
        <begin position="1"/>
        <end position="23"/>
    </location>
</feature>
<evidence type="ECO:0000256" key="1">
    <source>
        <dbReference type="SAM" id="SignalP"/>
    </source>
</evidence>
<keyword evidence="3" id="KW-1185">Reference proteome</keyword>
<proteinExistence type="predicted"/>
<accession>C3J7T4</accession>
<dbReference type="AlphaFoldDB" id="C3J7T4"/>
<name>C3J7T4_POREA</name>